<reference evidence="1" key="1">
    <citation type="journal article" date="2020" name="Stud. Mycol.">
        <title>101 Dothideomycetes genomes: a test case for predicting lifestyles and emergence of pathogens.</title>
        <authorList>
            <person name="Haridas S."/>
            <person name="Albert R."/>
            <person name="Binder M."/>
            <person name="Bloem J."/>
            <person name="Labutti K."/>
            <person name="Salamov A."/>
            <person name="Andreopoulos B."/>
            <person name="Baker S."/>
            <person name="Barry K."/>
            <person name="Bills G."/>
            <person name="Bluhm B."/>
            <person name="Cannon C."/>
            <person name="Castanera R."/>
            <person name="Culley D."/>
            <person name="Daum C."/>
            <person name="Ezra D."/>
            <person name="Gonzalez J."/>
            <person name="Henrissat B."/>
            <person name="Kuo A."/>
            <person name="Liang C."/>
            <person name="Lipzen A."/>
            <person name="Lutzoni F."/>
            <person name="Magnuson J."/>
            <person name="Mondo S."/>
            <person name="Nolan M."/>
            <person name="Ohm R."/>
            <person name="Pangilinan J."/>
            <person name="Park H.-J."/>
            <person name="Ramirez L."/>
            <person name="Alfaro M."/>
            <person name="Sun H."/>
            <person name="Tritt A."/>
            <person name="Yoshinaga Y."/>
            <person name="Zwiers L.-H."/>
            <person name="Turgeon B."/>
            <person name="Goodwin S."/>
            <person name="Spatafora J."/>
            <person name="Crous P."/>
            <person name="Grigoriev I."/>
        </authorList>
    </citation>
    <scope>NUCLEOTIDE SEQUENCE</scope>
    <source>
        <strain evidence="1">CBS 116005</strain>
    </source>
</reference>
<dbReference type="PANTHER" id="PTHR42085">
    <property type="entry name" value="F-BOX DOMAIN-CONTAINING PROTEIN"/>
    <property type="match status" value="1"/>
</dbReference>
<dbReference type="InterPro" id="IPR038883">
    <property type="entry name" value="AN11006-like"/>
</dbReference>
<evidence type="ECO:0000313" key="1">
    <source>
        <dbReference type="EMBL" id="KAF2770530.1"/>
    </source>
</evidence>
<dbReference type="OrthoDB" id="3946696at2759"/>
<dbReference type="Proteomes" id="UP000799436">
    <property type="component" value="Unassembled WGS sequence"/>
</dbReference>
<protein>
    <submittedName>
        <fullName evidence="1">Uncharacterized protein</fullName>
    </submittedName>
</protein>
<evidence type="ECO:0000313" key="2">
    <source>
        <dbReference type="Proteomes" id="UP000799436"/>
    </source>
</evidence>
<organism evidence="1 2">
    <name type="scientific">Teratosphaeria nubilosa</name>
    <dbReference type="NCBI Taxonomy" id="161662"/>
    <lineage>
        <taxon>Eukaryota</taxon>
        <taxon>Fungi</taxon>
        <taxon>Dikarya</taxon>
        <taxon>Ascomycota</taxon>
        <taxon>Pezizomycotina</taxon>
        <taxon>Dothideomycetes</taxon>
        <taxon>Dothideomycetidae</taxon>
        <taxon>Mycosphaerellales</taxon>
        <taxon>Teratosphaeriaceae</taxon>
        <taxon>Teratosphaeria</taxon>
    </lineage>
</organism>
<gene>
    <name evidence="1" type="ORF">EJ03DRAFT_360578</name>
</gene>
<dbReference type="EMBL" id="ML995825">
    <property type="protein sequence ID" value="KAF2770530.1"/>
    <property type="molecule type" value="Genomic_DNA"/>
</dbReference>
<keyword evidence="2" id="KW-1185">Reference proteome</keyword>
<dbReference type="PANTHER" id="PTHR42085:SF1">
    <property type="entry name" value="F-BOX DOMAIN-CONTAINING PROTEIN"/>
    <property type="match status" value="1"/>
</dbReference>
<accession>A0A6G1LD19</accession>
<dbReference type="AlphaFoldDB" id="A0A6G1LD19"/>
<sequence length="290" mass="33447">MKTPLYVGNGVFSSVKLLHDKTGTVIRSKHSDWRWASLAPYRGYNKLFGERKYAKASPCKITFLSLPPEFRNAIYELHFIFNEPIEFLPLSPQTTRKGPYRVYVRESKHYYTKIQPALRFLRTCKLIHREASSIYYGENDFRFSGADGAHFARAFMLTIGQSNAALLRKIMLPIHFSGHSTIAAFGTLKELNLVLPSHYSIYKIKLLEIDMPDLKIKIVHLFLQSWLDLDKSQRPLRLTKMVGPKSRMREVVVEEFESVGAYAKAKEWGYDKVICGDFGGWQTLADLENR</sequence>
<name>A0A6G1LD19_9PEZI</name>
<proteinExistence type="predicted"/>